<proteinExistence type="predicted"/>
<name>A0A0R2L2R3_9LACO</name>
<dbReference type="EMBL" id="JQCF01000041">
    <property type="protein sequence ID" value="KRN96088.1"/>
    <property type="molecule type" value="Genomic_DNA"/>
</dbReference>
<dbReference type="AlphaFoldDB" id="A0A0R2L2R3"/>
<organism evidence="1 2">
    <name type="scientific">Companilactobacillus kimchiensis</name>
    <dbReference type="NCBI Taxonomy" id="993692"/>
    <lineage>
        <taxon>Bacteria</taxon>
        <taxon>Bacillati</taxon>
        <taxon>Bacillota</taxon>
        <taxon>Bacilli</taxon>
        <taxon>Lactobacillales</taxon>
        <taxon>Lactobacillaceae</taxon>
        <taxon>Companilactobacillus</taxon>
    </lineage>
</organism>
<evidence type="ECO:0008006" key="3">
    <source>
        <dbReference type="Google" id="ProtNLM"/>
    </source>
</evidence>
<reference evidence="1 2" key="1">
    <citation type="journal article" date="2015" name="Genome Announc.">
        <title>Expanding the biotechnology potential of lactobacilli through comparative genomics of 213 strains and associated genera.</title>
        <authorList>
            <person name="Sun Z."/>
            <person name="Harris H.M."/>
            <person name="McCann A."/>
            <person name="Guo C."/>
            <person name="Argimon S."/>
            <person name="Zhang W."/>
            <person name="Yang X."/>
            <person name="Jeffery I.B."/>
            <person name="Cooney J.C."/>
            <person name="Kagawa T.F."/>
            <person name="Liu W."/>
            <person name="Song Y."/>
            <person name="Salvetti E."/>
            <person name="Wrobel A."/>
            <person name="Rasinkangas P."/>
            <person name="Parkhill J."/>
            <person name="Rea M.C."/>
            <person name="O'Sullivan O."/>
            <person name="Ritari J."/>
            <person name="Douillard F.P."/>
            <person name="Paul Ross R."/>
            <person name="Yang R."/>
            <person name="Briner A.E."/>
            <person name="Felis G.E."/>
            <person name="de Vos W.M."/>
            <person name="Barrangou R."/>
            <person name="Klaenhammer T.R."/>
            <person name="Caufield P.W."/>
            <person name="Cui Y."/>
            <person name="Zhang H."/>
            <person name="O'Toole P.W."/>
        </authorList>
    </citation>
    <scope>NUCLEOTIDE SEQUENCE [LARGE SCALE GENOMIC DNA]</scope>
    <source>
        <strain evidence="1 2">DSM 24716</strain>
    </source>
</reference>
<evidence type="ECO:0000313" key="1">
    <source>
        <dbReference type="EMBL" id="KRN96088.1"/>
    </source>
</evidence>
<dbReference type="Proteomes" id="UP000051006">
    <property type="component" value="Unassembled WGS sequence"/>
</dbReference>
<dbReference type="InterPro" id="IPR013320">
    <property type="entry name" value="ConA-like_dom_sf"/>
</dbReference>
<dbReference type="STRING" id="993692.IV57_GL001939"/>
<dbReference type="PATRIC" id="fig|993692.3.peg.1970"/>
<evidence type="ECO:0000313" key="2">
    <source>
        <dbReference type="Proteomes" id="UP000051006"/>
    </source>
</evidence>
<dbReference type="SUPFAM" id="SSF49899">
    <property type="entry name" value="Concanavalin A-like lectins/glucanases"/>
    <property type="match status" value="1"/>
</dbReference>
<dbReference type="Gene3D" id="2.60.120.200">
    <property type="match status" value="1"/>
</dbReference>
<comment type="caution">
    <text evidence="1">The sequence shown here is derived from an EMBL/GenBank/DDBJ whole genome shotgun (WGS) entry which is preliminary data.</text>
</comment>
<protein>
    <recommendedName>
        <fullName evidence="3">Extracellular protein</fullName>
    </recommendedName>
</protein>
<accession>A0A0R2L2R3</accession>
<sequence length="715" mass="77936">MIPQNKVEGSKGINFSEVMFNELPEGLSNVDTLFHKAEIPNSSNSFNYVNSTKYQNDKPNTQIAVITKVGEIDKLGASWSDENGSTSNYVDITKNQTMSMWLYFGGGTETGNGMAFVLQNDGINAFATKDGTTGVGGQSMGVWGGVNLTESPLATPSTLAKRAIQNSWALEFDTFADLGSAKDSNFDYDINKKYRNINNHIASGYPADPNMYKSDSNGPILNHEYFDSDIVSTTNRNGRLLTDDNWHHLTVTWNKAEDGQKPSITYNYDDKNMDGTPDQYEISRTIPIDVSKFNLQPGDNKLIWGFTGSTGQQSENNLVAFESIPSLVEASAKATIYDNDQGQNISENGIVHNGDNLTVNYDLQHESGTQAWKSVATDITLPTNINYDTGSAVITYDDNSTETVDISKVSSNKITQTLKKDINQGGPKAVKISISGKATAGSSAVTTVATTHSRFKGTNLIKDTQTPSFIIKQPKPINLKNTYDLNRTISSNENPEIGGQAAYTTSDLLDTTSAKFHISVNNQTGVAYNMSDYNHDVADTIKFMIPADELKQGDNTVSIYVTDAEMNKSNVITYNIKVTGSLQVTAAKLSSFQSIQSLSPKEYIHRANDWLLSLKDTRSQGSTWVLEAQADPLKNANGSWNGSMVFIDKDGNEKSFDNNNIVKIAAGTKDGDASDSFDISSEWGKDSGVLLKQASLNAKGVYSTTVNWTAVDSMS</sequence>
<gene>
    <name evidence="1" type="ORF">IV57_GL001939</name>
</gene>
<keyword evidence="2" id="KW-1185">Reference proteome</keyword>